<dbReference type="GO" id="GO:0016787">
    <property type="term" value="F:hydrolase activity"/>
    <property type="evidence" value="ECO:0007669"/>
    <property type="project" value="UniProtKB-ARBA"/>
</dbReference>
<feature type="chain" id="PRO_5018123172" evidence="1">
    <location>
        <begin position="19"/>
        <end position="446"/>
    </location>
</feature>
<evidence type="ECO:0000313" key="2">
    <source>
        <dbReference type="EMBL" id="RNI33211.1"/>
    </source>
</evidence>
<dbReference type="Pfam" id="PF01663">
    <property type="entry name" value="Phosphodiest"/>
    <property type="match status" value="1"/>
</dbReference>
<name>A0A3M9N5X7_9BACT</name>
<comment type="caution">
    <text evidence="2">The sequence shown here is derived from an EMBL/GenBank/DDBJ whole genome shotgun (WGS) entry which is preliminary data.</text>
</comment>
<keyword evidence="1" id="KW-0732">Signal</keyword>
<dbReference type="InterPro" id="IPR002591">
    <property type="entry name" value="Phosphodiest/P_Trfase"/>
</dbReference>
<organism evidence="2 3">
    <name type="scientific">Rufibacter immobilis</name>
    <dbReference type="NCBI Taxonomy" id="1348778"/>
    <lineage>
        <taxon>Bacteria</taxon>
        <taxon>Pseudomonadati</taxon>
        <taxon>Bacteroidota</taxon>
        <taxon>Cytophagia</taxon>
        <taxon>Cytophagales</taxon>
        <taxon>Hymenobacteraceae</taxon>
        <taxon>Rufibacter</taxon>
    </lineage>
</organism>
<dbReference type="PANTHER" id="PTHR10151">
    <property type="entry name" value="ECTONUCLEOTIDE PYROPHOSPHATASE/PHOSPHODIESTERASE"/>
    <property type="match status" value="1"/>
</dbReference>
<dbReference type="Proteomes" id="UP000271010">
    <property type="component" value="Unassembled WGS sequence"/>
</dbReference>
<dbReference type="AlphaFoldDB" id="A0A3M9N5X7"/>
<dbReference type="PANTHER" id="PTHR10151:SF120">
    <property type="entry name" value="BIS(5'-ADENOSYL)-TRIPHOSPHATASE"/>
    <property type="match status" value="1"/>
</dbReference>
<dbReference type="Gene3D" id="3.40.720.10">
    <property type="entry name" value="Alkaline Phosphatase, subunit A"/>
    <property type="match status" value="1"/>
</dbReference>
<sequence length="446" mass="48632">MKPFIFTVLFAASFCLHALGQGAKHVVLITIDGFRPDFYLDPSWGAVTLQQMMAGGVHAKGVNGVFPTVTFPSHTTLVTGVKPAKHGIYYNDPFEPQGATGKWYWEYSAIKSPTIWDALRQANLTSASVLWPVTAGAPIDYNIPDIWPIGNSDRREITAKNGTPGLWAELEQNATGKLEAHDFNLDKDYLSMDDNVARMAGYLLRKYKPNFTTVHLAAVDHAEHAQGRHGENVRKAVAGADHAIRFILESLEKAGIKDQTAVIVTGDHGFVDRHTNINPNVWLAKAGLIKDLKKDDWKAQFKSASGSTFLHLKDKNDKKTLQQVLQILAALPQSQQKLFRVLSRQELLQAGADPNAVLALAPVPGISFGNSYTSQAFTSSQGGTHGYFPDFPDIQTGFIGYGAGFKKGQVIAEMELVDIAPLAAKLLGLQLPAAEGMLYPGIITLK</sequence>
<gene>
    <name evidence="2" type="ORF">EFA69_02000</name>
</gene>
<proteinExistence type="predicted"/>
<accession>A0A3M9N5X7</accession>
<dbReference type="EMBL" id="RJJE01000001">
    <property type="protein sequence ID" value="RNI33211.1"/>
    <property type="molecule type" value="Genomic_DNA"/>
</dbReference>
<dbReference type="CDD" id="cd16018">
    <property type="entry name" value="Enpp"/>
    <property type="match status" value="1"/>
</dbReference>
<dbReference type="InterPro" id="IPR017850">
    <property type="entry name" value="Alkaline_phosphatase_core_sf"/>
</dbReference>
<dbReference type="SUPFAM" id="SSF53649">
    <property type="entry name" value="Alkaline phosphatase-like"/>
    <property type="match status" value="1"/>
</dbReference>
<protein>
    <submittedName>
        <fullName evidence="2">Alkaline phosphatase family protein</fullName>
    </submittedName>
</protein>
<dbReference type="OrthoDB" id="9779418at2"/>
<dbReference type="RefSeq" id="WP_123131398.1">
    <property type="nucleotide sequence ID" value="NZ_RJJE01000001.1"/>
</dbReference>
<evidence type="ECO:0000313" key="3">
    <source>
        <dbReference type="Proteomes" id="UP000271010"/>
    </source>
</evidence>
<evidence type="ECO:0000256" key="1">
    <source>
        <dbReference type="SAM" id="SignalP"/>
    </source>
</evidence>
<feature type="signal peptide" evidence="1">
    <location>
        <begin position="1"/>
        <end position="18"/>
    </location>
</feature>
<reference evidence="2 3" key="1">
    <citation type="submission" date="2018-11" db="EMBL/GenBank/DDBJ databases">
        <title>Rufibacter latericius sp. nov., isolated from water in Baiyang Lake.</title>
        <authorList>
            <person name="Yang Y."/>
        </authorList>
    </citation>
    <scope>NUCLEOTIDE SEQUENCE [LARGE SCALE GENOMIC DNA]</scope>
    <source>
        <strain evidence="2 3">MCC P1</strain>
    </source>
</reference>
<keyword evidence="3" id="KW-1185">Reference proteome</keyword>